<evidence type="ECO:0000313" key="6">
    <source>
        <dbReference type="Proteomes" id="UP000322283"/>
    </source>
</evidence>
<name>A0AAC9HJ02_NEOTH</name>
<dbReference type="EMBL" id="CP017019">
    <property type="protein sequence ID" value="AOQ24744.1"/>
    <property type="molecule type" value="Genomic_DNA"/>
</dbReference>
<dbReference type="AlphaFoldDB" id="A0AAC9HJ02"/>
<evidence type="ECO:0000259" key="2">
    <source>
        <dbReference type="PROSITE" id="PS50022"/>
    </source>
</evidence>
<evidence type="ECO:0000313" key="5">
    <source>
        <dbReference type="Proteomes" id="UP000094598"/>
    </source>
</evidence>
<dbReference type="EMBL" id="VCDX01000001">
    <property type="protein sequence ID" value="TYL15718.1"/>
    <property type="molecule type" value="Genomic_DNA"/>
</dbReference>
<dbReference type="PROSITE" id="PS50022">
    <property type="entry name" value="FA58C_3"/>
    <property type="match status" value="1"/>
</dbReference>
<dbReference type="SUPFAM" id="SSF49785">
    <property type="entry name" value="Galactose-binding domain-like"/>
    <property type="match status" value="1"/>
</dbReference>
<dbReference type="Gene3D" id="2.60.120.260">
    <property type="entry name" value="Galactose-binding domain-like"/>
    <property type="match status" value="2"/>
</dbReference>
<dbReference type="InterPro" id="IPR008979">
    <property type="entry name" value="Galactose-bd-like_sf"/>
</dbReference>
<reference evidence="4 6" key="2">
    <citation type="submission" date="2019-05" db="EMBL/GenBank/DDBJ databases">
        <title>Genome sequence of Moorella thermoacetica ATCC 33924.</title>
        <authorList>
            <person name="Poehlein A."/>
            <person name="Bengelsdorf F.R."/>
            <person name="Duerre P."/>
            <person name="Daniel R."/>
        </authorList>
    </citation>
    <scope>NUCLEOTIDE SEQUENCE [LARGE SCALE GENOMIC DNA]</scope>
    <source>
        <strain evidence="4 6">ATCC 33924</strain>
    </source>
</reference>
<keyword evidence="1" id="KW-0326">Glycosidase</keyword>
<dbReference type="Proteomes" id="UP000322283">
    <property type="component" value="Unassembled WGS sequence"/>
</dbReference>
<feature type="domain" description="F5/8 type C" evidence="2">
    <location>
        <begin position="158"/>
        <end position="276"/>
    </location>
</feature>
<evidence type="ECO:0000256" key="1">
    <source>
        <dbReference type="ARBA" id="ARBA00023295"/>
    </source>
</evidence>
<protein>
    <submittedName>
        <fullName evidence="3">F5/8 type C domain protein</fullName>
    </submittedName>
</protein>
<reference evidence="3 5" key="1">
    <citation type="submission" date="2016-08" db="EMBL/GenBank/DDBJ databases">
        <title>Moorella thermoacetica DSM 103132.</title>
        <authorList>
            <person name="Jendresen C.B."/>
            <person name="Redl S.M."/>
            <person name="Jensen T.O."/>
            <person name="Nielsen A.T."/>
        </authorList>
    </citation>
    <scope>NUCLEOTIDE SEQUENCE [LARGE SCALE GENOMIC DNA]</scope>
    <source>
        <strain evidence="3 5">DSM 103132</strain>
    </source>
</reference>
<evidence type="ECO:0000313" key="4">
    <source>
        <dbReference type="EMBL" id="TYL15718.1"/>
    </source>
</evidence>
<dbReference type="InterPro" id="IPR000421">
    <property type="entry name" value="FA58C"/>
</dbReference>
<dbReference type="GO" id="GO:0016798">
    <property type="term" value="F:hydrolase activity, acting on glycosyl bonds"/>
    <property type="evidence" value="ECO:0007669"/>
    <property type="project" value="UniProtKB-KW"/>
</dbReference>
<keyword evidence="1" id="KW-0378">Hydrolase</keyword>
<dbReference type="Pfam" id="PF00754">
    <property type="entry name" value="F5_F8_type_C"/>
    <property type="match status" value="1"/>
</dbReference>
<dbReference type="Proteomes" id="UP000094598">
    <property type="component" value="Chromosome"/>
</dbReference>
<organism evidence="3 5">
    <name type="scientific">Neomoorella thermoacetica</name>
    <name type="common">Clostridium thermoaceticum</name>
    <dbReference type="NCBI Taxonomy" id="1525"/>
    <lineage>
        <taxon>Bacteria</taxon>
        <taxon>Bacillati</taxon>
        <taxon>Bacillota</taxon>
        <taxon>Clostridia</taxon>
        <taxon>Neomoorellales</taxon>
        <taxon>Neomoorellaceae</taxon>
        <taxon>Neomoorella</taxon>
    </lineage>
</organism>
<gene>
    <name evidence="3" type="ORF">Maut_02316</name>
    <name evidence="4" type="ORF">MTAT_04570</name>
</gene>
<proteinExistence type="predicted"/>
<evidence type="ECO:0000313" key="3">
    <source>
        <dbReference type="EMBL" id="AOQ24744.1"/>
    </source>
</evidence>
<keyword evidence="6" id="KW-1185">Reference proteome</keyword>
<dbReference type="RefSeq" id="WP_069590576.1">
    <property type="nucleotide sequence ID" value="NZ_CP017019.1"/>
</dbReference>
<sequence length="753" mass="84743">MALDNIQLNKVLTQIIMDSLRKGVYPKAESVSYKLASWLKTHVPGLPLFKFRPLPRRALSSSRDYNEAFNDINDDLDTLFTAVRSGFNSIAHNFTFLLSLRRYLTGKVQVVEDLLMRRSQGDNVFYDTFNDFSKVDLRSTTALVDLNSGAVVLDNAESDSVRVNLLNCNAVFEVTTPYTTHQALRPLINAFDDNANTAWLEAVEAGPDGAGGSLVVDLGFETSINKVSINLFGQGQVQLKLEISVDGQTWQQIGTTWAAFTYTWDFSLAQARYIRLSFYKNTPDVSNTYYFGAQNIAVYKKGYLEKGELISRPFKISDGIVNTIELTTEAEVPGMTSIDYYVALSMPITTHEAQYFEGPTLEVIQAENADIYGYYDLAPGGKVVWLNNGFIEARFNSPATTIYIQFNASDHNDGDADVYIDDVFYGTFPTRQWGNNYIRISNLMEKAHTVRLKTRGNGDLHVDFFAATPETGELIWEKIDKQLELGNIKTRECQFTACEPYQSPAGLQLYRLQPAIPGLITNPQLMRGLSRCTRSRAYFEAPADYIPTIEDWRALKSTTDYISPGSLFATPRLPNAFDSSKLDNFYCFRFYVDCVQPVNKHVFFNSFKGITYSLYINSQLVSTVNGEFYATLKQGLNEIVVLVYNSTNSSQGLTWNWNLSYEKFQAEAGPMELVDYFALAYATPPGNNNRYAIVGTNEKYIVLNYRAEPSDLKLVYSVPQTPIEYLRFKAVLAREPGSGGITPKLNSYTLKIS</sequence>
<accession>A0AAC9HJ02</accession>